<dbReference type="EMBL" id="BGPR01008939">
    <property type="protein sequence ID" value="GBN36988.1"/>
    <property type="molecule type" value="Genomic_DNA"/>
</dbReference>
<name>A0A4Y2NC13_ARAVE</name>
<gene>
    <name evidence="1" type="ORF">AVEN_6212_1</name>
</gene>
<organism evidence="1 2">
    <name type="scientific">Araneus ventricosus</name>
    <name type="common">Orbweaver spider</name>
    <name type="synonym">Epeira ventricosa</name>
    <dbReference type="NCBI Taxonomy" id="182803"/>
    <lineage>
        <taxon>Eukaryota</taxon>
        <taxon>Metazoa</taxon>
        <taxon>Ecdysozoa</taxon>
        <taxon>Arthropoda</taxon>
        <taxon>Chelicerata</taxon>
        <taxon>Arachnida</taxon>
        <taxon>Araneae</taxon>
        <taxon>Araneomorphae</taxon>
        <taxon>Entelegynae</taxon>
        <taxon>Araneoidea</taxon>
        <taxon>Araneidae</taxon>
        <taxon>Araneus</taxon>
    </lineage>
</organism>
<accession>A0A4Y2NC13</accession>
<sequence>MSPNRPFVKRFILIVLSRRQHKLRTPTPVFVNYHAGRIYELTSAIKNPHVKILKGSNSVTYPFLTMLSYVIITPIDILNFLSRFVRGVPGHPVELLFLYNLHIAPAFMFGD</sequence>
<reference evidence="1 2" key="1">
    <citation type="journal article" date="2019" name="Sci. Rep.">
        <title>Orb-weaving spider Araneus ventricosus genome elucidates the spidroin gene catalogue.</title>
        <authorList>
            <person name="Kono N."/>
            <person name="Nakamura H."/>
            <person name="Ohtoshi R."/>
            <person name="Moran D.A.P."/>
            <person name="Shinohara A."/>
            <person name="Yoshida Y."/>
            <person name="Fujiwara M."/>
            <person name="Mori M."/>
            <person name="Tomita M."/>
            <person name="Arakawa K."/>
        </authorList>
    </citation>
    <scope>NUCLEOTIDE SEQUENCE [LARGE SCALE GENOMIC DNA]</scope>
</reference>
<dbReference type="AlphaFoldDB" id="A0A4Y2NC13"/>
<protein>
    <submittedName>
        <fullName evidence="1">Uncharacterized protein</fullName>
    </submittedName>
</protein>
<evidence type="ECO:0000313" key="1">
    <source>
        <dbReference type="EMBL" id="GBN36988.1"/>
    </source>
</evidence>
<keyword evidence="2" id="KW-1185">Reference proteome</keyword>
<proteinExistence type="predicted"/>
<evidence type="ECO:0000313" key="2">
    <source>
        <dbReference type="Proteomes" id="UP000499080"/>
    </source>
</evidence>
<dbReference type="Proteomes" id="UP000499080">
    <property type="component" value="Unassembled WGS sequence"/>
</dbReference>
<comment type="caution">
    <text evidence="1">The sequence shown here is derived from an EMBL/GenBank/DDBJ whole genome shotgun (WGS) entry which is preliminary data.</text>
</comment>